<keyword evidence="2 5" id="KW-0808">Transferase</keyword>
<name>A0A420H703_9PEZI</name>
<dbReference type="InterPro" id="IPR036320">
    <property type="entry name" value="Glycosyl_Trfase_fam3_N_dom_sf"/>
</dbReference>
<dbReference type="Pfam" id="PF02885">
    <property type="entry name" value="Glycos_trans_3N"/>
    <property type="match status" value="1"/>
</dbReference>
<dbReference type="GO" id="GO:0005829">
    <property type="term" value="C:cytosol"/>
    <property type="evidence" value="ECO:0007669"/>
    <property type="project" value="TreeGrafter"/>
</dbReference>
<reference evidence="5 6" key="1">
    <citation type="journal article" date="2018" name="BMC Genomics">
        <title>Comparative genome analyses reveal sequence features reflecting distinct modes of host-adaptation between dicot and monocot powdery mildew.</title>
        <authorList>
            <person name="Wu Y."/>
            <person name="Ma X."/>
            <person name="Pan Z."/>
            <person name="Kale S.D."/>
            <person name="Song Y."/>
            <person name="King H."/>
            <person name="Zhang Q."/>
            <person name="Presley C."/>
            <person name="Deng X."/>
            <person name="Wei C.I."/>
            <person name="Xiao S."/>
        </authorList>
    </citation>
    <scope>NUCLEOTIDE SEQUENCE [LARGE SCALE GENOMIC DNA]</scope>
    <source>
        <strain evidence="5">UCSC1</strain>
    </source>
</reference>
<dbReference type="InterPro" id="IPR000312">
    <property type="entry name" value="Glycosyl_Trfase_fam3"/>
</dbReference>
<dbReference type="AlphaFoldDB" id="A0A420H703"/>
<dbReference type="PANTHER" id="PTHR43285:SF2">
    <property type="entry name" value="ANTHRANILATE PHOSPHORIBOSYLTRANSFERASE"/>
    <property type="match status" value="1"/>
</dbReference>
<dbReference type="InterPro" id="IPR035902">
    <property type="entry name" value="Nuc_phospho_transferase"/>
</dbReference>
<feature type="domain" description="Glycosyl transferase family 3" evidence="3">
    <location>
        <begin position="111"/>
        <end position="286"/>
    </location>
</feature>
<dbReference type="FunFam" id="3.40.1030.10:FF:000010">
    <property type="entry name" value="Anthranilate phosphoribosyltransferase"/>
    <property type="match status" value="1"/>
</dbReference>
<dbReference type="SUPFAM" id="SSF47648">
    <property type="entry name" value="Nucleoside phosphorylase/phosphoribosyltransferase N-terminal domain"/>
    <property type="match status" value="1"/>
</dbReference>
<feature type="domain" description="Glycosyl transferase family 3 N-terminal" evidence="4">
    <location>
        <begin position="20"/>
        <end position="85"/>
    </location>
</feature>
<dbReference type="PANTHER" id="PTHR43285">
    <property type="entry name" value="ANTHRANILATE PHOSPHORIBOSYLTRANSFERASE"/>
    <property type="match status" value="1"/>
</dbReference>
<dbReference type="Gene3D" id="1.20.970.10">
    <property type="entry name" value="Transferase, Pyrimidine Nucleoside Phosphorylase, Chain C"/>
    <property type="match status" value="1"/>
</dbReference>
<evidence type="ECO:0000259" key="3">
    <source>
        <dbReference type="Pfam" id="PF00591"/>
    </source>
</evidence>
<dbReference type="GO" id="GO:0000162">
    <property type="term" value="P:L-tryptophan biosynthetic process"/>
    <property type="evidence" value="ECO:0007669"/>
    <property type="project" value="InterPro"/>
</dbReference>
<keyword evidence="1 5" id="KW-0328">Glycosyltransferase</keyword>
<comment type="caution">
    <text evidence="5">The sequence shown here is derived from an EMBL/GenBank/DDBJ whole genome shotgun (WGS) entry which is preliminary data.</text>
</comment>
<accession>A0A420H703</accession>
<dbReference type="Proteomes" id="UP000285405">
    <property type="component" value="Unassembled WGS sequence"/>
</dbReference>
<dbReference type="Gene3D" id="3.40.1030.10">
    <property type="entry name" value="Nucleoside phosphorylase/phosphoribosyltransferase catalytic domain"/>
    <property type="match status" value="1"/>
</dbReference>
<dbReference type="Pfam" id="PF00591">
    <property type="entry name" value="Glycos_transf_3"/>
    <property type="match status" value="2"/>
</dbReference>
<proteinExistence type="predicted"/>
<dbReference type="OrthoDB" id="427800at2759"/>
<organism evidence="5 6">
    <name type="scientific">Golovinomyces cichoracearum</name>
    <dbReference type="NCBI Taxonomy" id="62708"/>
    <lineage>
        <taxon>Eukaryota</taxon>
        <taxon>Fungi</taxon>
        <taxon>Dikarya</taxon>
        <taxon>Ascomycota</taxon>
        <taxon>Pezizomycotina</taxon>
        <taxon>Leotiomycetes</taxon>
        <taxon>Erysiphales</taxon>
        <taxon>Erysiphaceae</taxon>
        <taxon>Golovinomyces</taxon>
    </lineage>
</organism>
<dbReference type="EMBL" id="MCBR01022356">
    <property type="protein sequence ID" value="RKF53197.1"/>
    <property type="molecule type" value="Genomic_DNA"/>
</dbReference>
<dbReference type="InterPro" id="IPR005940">
    <property type="entry name" value="Anthranilate_Pribosyl_Tfrase"/>
</dbReference>
<evidence type="ECO:0000313" key="5">
    <source>
        <dbReference type="EMBL" id="RKF53197.1"/>
    </source>
</evidence>
<sequence length="438" mass="47650">MKSYSSKCDEIPQVVSITNLLRRLWPSPSDANVTAREIAQALAYIFKNQLSPVQAGALLTCLHFTGWDRRADVLAECALSMREAALQPDYETLAVVMKKKEKARGTYTGGLCDIVGTGGDSHDTYNVSTTSSILASALLLVSKHGNQASTSTSGSADLLQSTLPVPPRLTAVTPESLGRIYKTSNYAFLFAPVFHPGMKYAAPIRRDLGWRTIFNLLGPLTNPVDRLLEARVLGVARREIGPVFAEALKILGTSKTLIVCGEENLDEISCAGNTYCWNLVKSSQSSASSLPSASSASAPPDPFEEKTNSDIIIEHFTLSPSDFGLPSHPLESVSPGKNSHDNAEILMKLLQNQLPDDDPILHFVLMNTSALFVTSGICESDDMSSIDIRTSHENNTVITERGPGGGRWKEGVRLARWAIQSGEAWRQWLNFVQASNNR</sequence>
<feature type="domain" description="Glycosyl transferase family 3" evidence="3">
    <location>
        <begin position="313"/>
        <end position="424"/>
    </location>
</feature>
<dbReference type="GO" id="GO:0004048">
    <property type="term" value="F:anthranilate phosphoribosyltransferase activity"/>
    <property type="evidence" value="ECO:0007669"/>
    <property type="project" value="InterPro"/>
</dbReference>
<gene>
    <name evidence="5" type="ORF">GcC1_223010</name>
</gene>
<evidence type="ECO:0000259" key="4">
    <source>
        <dbReference type="Pfam" id="PF02885"/>
    </source>
</evidence>
<evidence type="ECO:0000313" key="6">
    <source>
        <dbReference type="Proteomes" id="UP000285405"/>
    </source>
</evidence>
<evidence type="ECO:0000256" key="1">
    <source>
        <dbReference type="ARBA" id="ARBA00022676"/>
    </source>
</evidence>
<dbReference type="InterPro" id="IPR017459">
    <property type="entry name" value="Glycosyl_Trfase_fam3_N_dom"/>
</dbReference>
<dbReference type="SUPFAM" id="SSF52418">
    <property type="entry name" value="Nucleoside phosphorylase/phosphoribosyltransferase catalytic domain"/>
    <property type="match status" value="1"/>
</dbReference>
<protein>
    <submittedName>
        <fullName evidence="5">Anthranilate phosphoribosyltransferase</fullName>
    </submittedName>
</protein>
<evidence type="ECO:0000256" key="2">
    <source>
        <dbReference type="ARBA" id="ARBA00022679"/>
    </source>
</evidence>